<dbReference type="Proteomes" id="UP000245865">
    <property type="component" value="Unassembled WGS sequence"/>
</dbReference>
<keyword evidence="4" id="KW-0547">Nucleotide-binding</keyword>
<protein>
    <recommendedName>
        <fullName evidence="9">NAD(P) transhydrogenase subunit alpha part 1</fullName>
        <ecNumber evidence="3">7.1.1.1</ecNumber>
    </recommendedName>
    <alternativeName>
        <fullName evidence="11">Nicotinamide nucleotide transhydrogenase subunit alpha 1</fullName>
    </alternativeName>
    <alternativeName>
        <fullName evidence="10">Pyridine nucleotide transhydrogenase subunit alpha 1</fullName>
    </alternativeName>
</protein>
<evidence type="ECO:0000256" key="3">
    <source>
        <dbReference type="ARBA" id="ARBA00012943"/>
    </source>
</evidence>
<dbReference type="InterPro" id="IPR007698">
    <property type="entry name" value="AlaDH/PNT_NAD(H)-bd"/>
</dbReference>
<feature type="domain" description="Alanine dehydrogenase/pyridine nucleotide transhydrogenase N-terminal" evidence="14">
    <location>
        <begin position="6"/>
        <end position="139"/>
    </location>
</feature>
<dbReference type="GO" id="GO:0016491">
    <property type="term" value="F:oxidoreductase activity"/>
    <property type="evidence" value="ECO:0007669"/>
    <property type="project" value="InterPro"/>
</dbReference>
<organism evidence="15 16">
    <name type="scientific">Falsochrobactrum shanghaiense</name>
    <dbReference type="NCBI Taxonomy" id="2201899"/>
    <lineage>
        <taxon>Bacteria</taxon>
        <taxon>Pseudomonadati</taxon>
        <taxon>Pseudomonadota</taxon>
        <taxon>Alphaproteobacteria</taxon>
        <taxon>Hyphomicrobiales</taxon>
        <taxon>Brucellaceae</taxon>
        <taxon>Falsochrobactrum</taxon>
    </lineage>
</organism>
<accession>A0A316J5I6</accession>
<evidence type="ECO:0000256" key="10">
    <source>
        <dbReference type="ARBA" id="ARBA00076996"/>
    </source>
</evidence>
<gene>
    <name evidence="15" type="ORF">DKP76_14320</name>
</gene>
<dbReference type="PANTHER" id="PTHR10160:SF19">
    <property type="entry name" value="PROTON-TRANSLOCATING NAD(P)(+) TRANSHYDROGENASE"/>
    <property type="match status" value="1"/>
</dbReference>
<name>A0A316J5I6_9HYPH</name>
<feature type="compositionally biased region" description="Low complexity" evidence="12">
    <location>
        <begin position="404"/>
        <end position="416"/>
    </location>
</feature>
<evidence type="ECO:0000256" key="7">
    <source>
        <dbReference type="ARBA" id="ARBA00023027"/>
    </source>
</evidence>
<evidence type="ECO:0000256" key="8">
    <source>
        <dbReference type="ARBA" id="ARBA00048202"/>
    </source>
</evidence>
<feature type="region of interest" description="Disordered" evidence="12">
    <location>
        <begin position="385"/>
        <end position="424"/>
    </location>
</feature>
<evidence type="ECO:0000256" key="11">
    <source>
        <dbReference type="ARBA" id="ARBA00084087"/>
    </source>
</evidence>
<evidence type="ECO:0000256" key="1">
    <source>
        <dbReference type="ARBA" id="ARBA00003943"/>
    </source>
</evidence>
<comment type="function">
    <text evidence="1">The transhydrogenation between NADH and NADP is coupled to respiration and ATP hydrolysis and functions as a proton pump across the membrane.</text>
</comment>
<dbReference type="GO" id="GO:0006740">
    <property type="term" value="P:NADPH regeneration"/>
    <property type="evidence" value="ECO:0007669"/>
    <property type="project" value="TreeGrafter"/>
</dbReference>
<dbReference type="EC" id="7.1.1.1" evidence="3"/>
<dbReference type="EMBL" id="QGDB01000005">
    <property type="protein sequence ID" value="PWL17192.1"/>
    <property type="molecule type" value="Genomic_DNA"/>
</dbReference>
<keyword evidence="6" id="KW-1278">Translocase</keyword>
<keyword evidence="5" id="KW-0521">NADP</keyword>
<dbReference type="AlphaFoldDB" id="A0A316J5I6"/>
<comment type="catalytic activity">
    <reaction evidence="8">
        <text>NAD(+) + NADPH + H(+)(in) = NADH + NADP(+) + H(+)(out)</text>
        <dbReference type="Rhea" id="RHEA:47992"/>
        <dbReference type="ChEBI" id="CHEBI:15378"/>
        <dbReference type="ChEBI" id="CHEBI:57540"/>
        <dbReference type="ChEBI" id="CHEBI:57783"/>
        <dbReference type="ChEBI" id="CHEBI:57945"/>
        <dbReference type="ChEBI" id="CHEBI:58349"/>
        <dbReference type="EC" id="7.1.1.1"/>
    </reaction>
</comment>
<sequence length="424" mass="44087">MAQTIFIPKESDPSETRVAASAETVKKFIALGFDVVVEKSAGEKSRIIDAEFSAAGARIGTAADAKSADIVLKVRRPTDAELKNYKSGSALFAMLDPHGHDGAVAALAKAGISAFTMEFMPRITRAQVMDVLSSQANLAGYQAVIDAAEEYDRALPMMMTAAGTVPAARVFVMGAGVAGLQAIATARRLGAVVTATDVRPAAKEQVASLGAKFIAVEDEEFKAAETSGGYAKEMSKEYQAKQAALVADHIAKQDIVITTALIPGRPAPRLVTREMVAAMRPGSVLVDLAVERGGNVEGAVAGEVADIGGVKIVGHLNVPGRIAATASQLYARNLFAFLETLVDKETKSFGFDPEEELVKATLLTHQGKIVHPAFEKVALDAAGGAEAKAEKPAAKPKTARKPAAKAPAKAPKTAPKTSADGGEA</sequence>
<dbReference type="GO" id="GO:0050661">
    <property type="term" value="F:NADP binding"/>
    <property type="evidence" value="ECO:0007669"/>
    <property type="project" value="TreeGrafter"/>
</dbReference>
<dbReference type="GO" id="GO:0008750">
    <property type="term" value="F:proton-translocating NAD(P)+ transhydrogenase activity"/>
    <property type="evidence" value="ECO:0007669"/>
    <property type="project" value="UniProtKB-EC"/>
</dbReference>
<evidence type="ECO:0000256" key="2">
    <source>
        <dbReference type="ARBA" id="ARBA00005689"/>
    </source>
</evidence>
<dbReference type="GO" id="GO:0005886">
    <property type="term" value="C:plasma membrane"/>
    <property type="evidence" value="ECO:0007669"/>
    <property type="project" value="TreeGrafter"/>
</dbReference>
<comment type="caution">
    <text evidence="15">The sequence shown here is derived from an EMBL/GenBank/DDBJ whole genome shotgun (WGS) entry which is preliminary data.</text>
</comment>
<proteinExistence type="inferred from homology"/>
<dbReference type="FunFam" id="3.40.50.720:FF:000188">
    <property type="entry name" value="NAD(P) transhydrogenase alpha subunit 1"/>
    <property type="match status" value="1"/>
</dbReference>
<dbReference type="SMART" id="SM01002">
    <property type="entry name" value="AlaDh_PNT_C"/>
    <property type="match status" value="1"/>
</dbReference>
<dbReference type="SUPFAM" id="SSF51735">
    <property type="entry name" value="NAD(P)-binding Rossmann-fold domains"/>
    <property type="match status" value="1"/>
</dbReference>
<keyword evidence="16" id="KW-1185">Reference proteome</keyword>
<evidence type="ECO:0000256" key="5">
    <source>
        <dbReference type="ARBA" id="ARBA00022857"/>
    </source>
</evidence>
<comment type="similarity">
    <text evidence="2">Belongs to the AlaDH/PNT family.</text>
</comment>
<evidence type="ECO:0000256" key="4">
    <source>
        <dbReference type="ARBA" id="ARBA00022741"/>
    </source>
</evidence>
<evidence type="ECO:0000256" key="6">
    <source>
        <dbReference type="ARBA" id="ARBA00022967"/>
    </source>
</evidence>
<dbReference type="InterPro" id="IPR007886">
    <property type="entry name" value="AlaDH/PNT_N"/>
</dbReference>
<evidence type="ECO:0000313" key="16">
    <source>
        <dbReference type="Proteomes" id="UP000245865"/>
    </source>
</evidence>
<dbReference type="CDD" id="cd05304">
    <property type="entry name" value="Rubrum_tdh"/>
    <property type="match status" value="1"/>
</dbReference>
<dbReference type="OrthoDB" id="9804592at2"/>
<evidence type="ECO:0000313" key="15">
    <source>
        <dbReference type="EMBL" id="PWL17192.1"/>
    </source>
</evidence>
<dbReference type="SMART" id="SM01003">
    <property type="entry name" value="AlaDh_PNT_N"/>
    <property type="match status" value="1"/>
</dbReference>
<dbReference type="SUPFAM" id="SSF52283">
    <property type="entry name" value="Formate/glycerate dehydrogenase catalytic domain-like"/>
    <property type="match status" value="1"/>
</dbReference>
<dbReference type="Pfam" id="PF05222">
    <property type="entry name" value="AlaDh_PNT_N"/>
    <property type="match status" value="1"/>
</dbReference>
<evidence type="ECO:0000256" key="9">
    <source>
        <dbReference type="ARBA" id="ARBA00071353"/>
    </source>
</evidence>
<feature type="domain" description="Alanine dehydrogenase/pyridine nucleotide transhydrogenase NAD(H)-binding" evidence="13">
    <location>
        <begin position="148"/>
        <end position="314"/>
    </location>
</feature>
<evidence type="ECO:0000259" key="14">
    <source>
        <dbReference type="SMART" id="SM01003"/>
    </source>
</evidence>
<dbReference type="InterPro" id="IPR036291">
    <property type="entry name" value="NAD(P)-bd_dom_sf"/>
</dbReference>
<dbReference type="NCBIfam" id="NF006942">
    <property type="entry name" value="PRK09424.1"/>
    <property type="match status" value="1"/>
</dbReference>
<reference evidence="15 16" key="1">
    <citation type="submission" date="2018-05" db="EMBL/GenBank/DDBJ databases">
        <title>Comparative genomic sequence analysis between strain HN4 and CCM 8460T (Falsochrobactrum ovis) will provide more evidence to prove that HN4 is a new species of Falsochrobactrum.</title>
        <authorList>
            <person name="Lyu W."/>
            <person name="Sun L."/>
            <person name="Yao L."/>
        </authorList>
    </citation>
    <scope>NUCLEOTIDE SEQUENCE [LARGE SCALE GENOMIC DNA]</scope>
    <source>
        <strain evidence="15 16">HN4</strain>
    </source>
</reference>
<dbReference type="RefSeq" id="WP_109707472.1">
    <property type="nucleotide sequence ID" value="NZ_QGDB01000005.1"/>
</dbReference>
<keyword evidence="7" id="KW-0520">NAD</keyword>
<evidence type="ECO:0000259" key="13">
    <source>
        <dbReference type="SMART" id="SM01002"/>
    </source>
</evidence>
<evidence type="ECO:0000256" key="12">
    <source>
        <dbReference type="SAM" id="MobiDB-lite"/>
    </source>
</evidence>
<dbReference type="InterPro" id="IPR008143">
    <property type="entry name" value="Ala_DH/PNT_CS2"/>
</dbReference>
<dbReference type="Gene3D" id="3.40.50.720">
    <property type="entry name" value="NAD(P)-binding Rossmann-like Domain"/>
    <property type="match status" value="2"/>
</dbReference>
<dbReference type="PANTHER" id="PTHR10160">
    <property type="entry name" value="NAD(P) TRANSHYDROGENASE"/>
    <property type="match status" value="1"/>
</dbReference>
<dbReference type="PROSITE" id="PS00837">
    <property type="entry name" value="ALADH_PNT_2"/>
    <property type="match status" value="1"/>
</dbReference>
<dbReference type="Pfam" id="PF01262">
    <property type="entry name" value="AlaDh_PNT_C"/>
    <property type="match status" value="1"/>
</dbReference>